<dbReference type="EMBL" id="CM001221">
    <property type="protein sequence ID" value="AES93672.1"/>
    <property type="molecule type" value="Genomic_DNA"/>
</dbReference>
<dbReference type="PANTHER" id="PTHR33181">
    <property type="entry name" value="OS01G0778500 PROTEIN"/>
    <property type="match status" value="1"/>
</dbReference>
<dbReference type="EnsemblPlants" id="AES93672">
    <property type="protein sequence ID" value="AES93672"/>
    <property type="gene ID" value="MTR_5g006220"/>
</dbReference>
<reference evidence="1 3" key="2">
    <citation type="journal article" date="2014" name="BMC Genomics">
        <title>An improved genome release (version Mt4.0) for the model legume Medicago truncatula.</title>
        <authorList>
            <person name="Tang H."/>
            <person name="Krishnakumar V."/>
            <person name="Bidwell S."/>
            <person name="Rosen B."/>
            <person name="Chan A."/>
            <person name="Zhou S."/>
            <person name="Gentzbittel L."/>
            <person name="Childs K.L."/>
            <person name="Yandell M."/>
            <person name="Gundlach H."/>
            <person name="Mayer K.F."/>
            <person name="Schwartz D.C."/>
            <person name="Town C.D."/>
        </authorList>
    </citation>
    <scope>GENOME REANNOTATION</scope>
    <source>
        <strain evidence="2 3">cv. Jemalong A17</strain>
    </source>
</reference>
<dbReference type="Proteomes" id="UP000002051">
    <property type="component" value="Chromosome 5"/>
</dbReference>
<sequence>MKWLKSLISRLKKVWKKKHSTQIKNTGLYDLYEDVKNCDYEDVHVLWSILHESHSPSVQLKNKK</sequence>
<proteinExistence type="predicted"/>
<evidence type="ECO:0000313" key="2">
    <source>
        <dbReference type="EnsemblPlants" id="AES93672"/>
    </source>
</evidence>
<dbReference type="OMA" id="NCDYEDV"/>
<evidence type="ECO:0000313" key="1">
    <source>
        <dbReference type="EMBL" id="AES93672.1"/>
    </source>
</evidence>
<keyword evidence="3" id="KW-1185">Reference proteome</keyword>
<evidence type="ECO:0000313" key="3">
    <source>
        <dbReference type="Proteomes" id="UP000002051"/>
    </source>
</evidence>
<dbReference type="HOGENOM" id="CLU_129534_5_0_1"/>
<dbReference type="PaxDb" id="3880-AES93672"/>
<reference evidence="1 3" key="1">
    <citation type="journal article" date="2011" name="Nature">
        <title>The Medicago genome provides insight into the evolution of rhizobial symbioses.</title>
        <authorList>
            <person name="Young N.D."/>
            <person name="Debelle F."/>
            <person name="Oldroyd G.E."/>
            <person name="Geurts R."/>
            <person name="Cannon S.B."/>
            <person name="Udvardi M.K."/>
            <person name="Benedito V.A."/>
            <person name="Mayer K.F."/>
            <person name="Gouzy J."/>
            <person name="Schoof H."/>
            <person name="Van de Peer Y."/>
            <person name="Proost S."/>
            <person name="Cook D.R."/>
            <person name="Meyers B.C."/>
            <person name="Spannagl M."/>
            <person name="Cheung F."/>
            <person name="De Mita S."/>
            <person name="Krishnakumar V."/>
            <person name="Gundlach H."/>
            <person name="Zhou S."/>
            <person name="Mudge J."/>
            <person name="Bharti A.K."/>
            <person name="Murray J.D."/>
            <person name="Naoumkina M.A."/>
            <person name="Rosen B."/>
            <person name="Silverstein K.A."/>
            <person name="Tang H."/>
            <person name="Rombauts S."/>
            <person name="Zhao P.X."/>
            <person name="Zhou P."/>
            <person name="Barbe V."/>
            <person name="Bardou P."/>
            <person name="Bechner M."/>
            <person name="Bellec A."/>
            <person name="Berger A."/>
            <person name="Berges H."/>
            <person name="Bidwell S."/>
            <person name="Bisseling T."/>
            <person name="Choisne N."/>
            <person name="Couloux A."/>
            <person name="Denny R."/>
            <person name="Deshpande S."/>
            <person name="Dai X."/>
            <person name="Doyle J.J."/>
            <person name="Dudez A.M."/>
            <person name="Farmer A.D."/>
            <person name="Fouteau S."/>
            <person name="Franken C."/>
            <person name="Gibelin C."/>
            <person name="Gish J."/>
            <person name="Goldstein S."/>
            <person name="Gonzalez A.J."/>
            <person name="Green P.J."/>
            <person name="Hallab A."/>
            <person name="Hartog M."/>
            <person name="Hua A."/>
            <person name="Humphray S.J."/>
            <person name="Jeong D.H."/>
            <person name="Jing Y."/>
            <person name="Jocker A."/>
            <person name="Kenton S.M."/>
            <person name="Kim D.J."/>
            <person name="Klee K."/>
            <person name="Lai H."/>
            <person name="Lang C."/>
            <person name="Lin S."/>
            <person name="Macmil S.L."/>
            <person name="Magdelenat G."/>
            <person name="Matthews L."/>
            <person name="McCorrison J."/>
            <person name="Monaghan E.L."/>
            <person name="Mun J.H."/>
            <person name="Najar F.Z."/>
            <person name="Nicholson C."/>
            <person name="Noirot C."/>
            <person name="O'Bleness M."/>
            <person name="Paule C.R."/>
            <person name="Poulain J."/>
            <person name="Prion F."/>
            <person name="Qin B."/>
            <person name="Qu C."/>
            <person name="Retzel E.F."/>
            <person name="Riddle C."/>
            <person name="Sallet E."/>
            <person name="Samain S."/>
            <person name="Samson N."/>
            <person name="Sanders I."/>
            <person name="Saurat O."/>
            <person name="Scarpelli C."/>
            <person name="Schiex T."/>
            <person name="Segurens B."/>
            <person name="Severin A.J."/>
            <person name="Sherrier D.J."/>
            <person name="Shi R."/>
            <person name="Sims S."/>
            <person name="Singer S.R."/>
            <person name="Sinharoy S."/>
            <person name="Sterck L."/>
            <person name="Viollet A."/>
            <person name="Wang B.B."/>
            <person name="Wang K."/>
            <person name="Wang M."/>
            <person name="Wang X."/>
            <person name="Warfsmann J."/>
            <person name="Weissenbach J."/>
            <person name="White D.D."/>
            <person name="White J.D."/>
            <person name="Wiley G.B."/>
            <person name="Wincker P."/>
            <person name="Xing Y."/>
            <person name="Yang L."/>
            <person name="Yao Z."/>
            <person name="Ying F."/>
            <person name="Zhai J."/>
            <person name="Zhou L."/>
            <person name="Zuber A."/>
            <person name="Denarie J."/>
            <person name="Dixon R.A."/>
            <person name="May G.D."/>
            <person name="Schwartz D.C."/>
            <person name="Rogers J."/>
            <person name="Quetier F."/>
            <person name="Town C.D."/>
            <person name="Roe B.A."/>
        </authorList>
    </citation>
    <scope>NUCLEOTIDE SEQUENCE [LARGE SCALE GENOMIC DNA]</scope>
    <source>
        <strain evidence="1">A17</strain>
        <strain evidence="2 3">cv. Jemalong A17</strain>
    </source>
</reference>
<name>G7K2D8_MEDTR</name>
<gene>
    <name evidence="1" type="ordered locus">MTR_5g006220</name>
</gene>
<accession>G7K2D8</accession>
<reference evidence="2" key="3">
    <citation type="submission" date="2015-04" db="UniProtKB">
        <authorList>
            <consortium name="EnsemblPlants"/>
        </authorList>
    </citation>
    <scope>IDENTIFICATION</scope>
    <source>
        <strain evidence="2">cv. Jemalong A17</strain>
    </source>
</reference>
<dbReference type="AlphaFoldDB" id="G7K2D8"/>
<protein>
    <submittedName>
        <fullName evidence="1 2">Uncharacterized protein</fullName>
    </submittedName>
</protein>
<organism evidence="1 3">
    <name type="scientific">Medicago truncatula</name>
    <name type="common">Barrel medic</name>
    <name type="synonym">Medicago tribuloides</name>
    <dbReference type="NCBI Taxonomy" id="3880"/>
    <lineage>
        <taxon>Eukaryota</taxon>
        <taxon>Viridiplantae</taxon>
        <taxon>Streptophyta</taxon>
        <taxon>Embryophyta</taxon>
        <taxon>Tracheophyta</taxon>
        <taxon>Spermatophyta</taxon>
        <taxon>Magnoliopsida</taxon>
        <taxon>eudicotyledons</taxon>
        <taxon>Gunneridae</taxon>
        <taxon>Pentapetalae</taxon>
        <taxon>rosids</taxon>
        <taxon>fabids</taxon>
        <taxon>Fabales</taxon>
        <taxon>Fabaceae</taxon>
        <taxon>Papilionoideae</taxon>
        <taxon>50 kb inversion clade</taxon>
        <taxon>NPAAA clade</taxon>
        <taxon>Hologalegina</taxon>
        <taxon>IRL clade</taxon>
        <taxon>Trifolieae</taxon>
        <taxon>Medicago</taxon>
    </lineage>
</organism>
<dbReference type="PANTHER" id="PTHR33181:SF7">
    <property type="entry name" value="OS07G0572400 PROTEIN"/>
    <property type="match status" value="1"/>
</dbReference>